<dbReference type="InterPro" id="IPR002078">
    <property type="entry name" value="Sigma_54_int"/>
</dbReference>
<dbReference type="SMART" id="SM00448">
    <property type="entry name" value="REC"/>
    <property type="match status" value="1"/>
</dbReference>
<accession>A0A662ZJG7</accession>
<keyword evidence="4" id="KW-0238">DNA-binding</keyword>
<dbReference type="AlphaFoldDB" id="A0A662ZJG7"/>
<evidence type="ECO:0000259" key="8">
    <source>
        <dbReference type="PROSITE" id="PS50045"/>
    </source>
</evidence>
<dbReference type="InterPro" id="IPR003593">
    <property type="entry name" value="AAA+_ATPase"/>
</dbReference>
<evidence type="ECO:0000256" key="2">
    <source>
        <dbReference type="ARBA" id="ARBA00022840"/>
    </source>
</evidence>
<dbReference type="Pfam" id="PF00072">
    <property type="entry name" value="Response_reg"/>
    <property type="match status" value="1"/>
</dbReference>
<dbReference type="PROSITE" id="PS00688">
    <property type="entry name" value="SIGMA54_INTERACT_3"/>
    <property type="match status" value="1"/>
</dbReference>
<feature type="domain" description="Sigma-54 factor interaction" evidence="8">
    <location>
        <begin position="150"/>
        <end position="379"/>
    </location>
</feature>
<dbReference type="SUPFAM" id="SSF52540">
    <property type="entry name" value="P-loop containing nucleoside triphosphate hydrolases"/>
    <property type="match status" value="1"/>
</dbReference>
<evidence type="ECO:0000256" key="5">
    <source>
        <dbReference type="ARBA" id="ARBA00023163"/>
    </source>
</evidence>
<dbReference type="Proteomes" id="UP000243745">
    <property type="component" value="Unassembled WGS sequence"/>
</dbReference>
<keyword evidence="1" id="KW-0547">Nucleotide-binding</keyword>
<evidence type="ECO:0000313" key="11">
    <source>
        <dbReference type="Proteomes" id="UP000243745"/>
    </source>
</evidence>
<keyword evidence="6" id="KW-0597">Phosphoprotein</keyword>
<dbReference type="InterPro" id="IPR002197">
    <property type="entry name" value="HTH_Fis"/>
</dbReference>
<reference evidence="10 11" key="1">
    <citation type="submission" date="2016-10" db="EMBL/GenBank/DDBJ databases">
        <authorList>
            <person name="Varghese N."/>
            <person name="Submissions S."/>
        </authorList>
    </citation>
    <scope>NUCLEOTIDE SEQUENCE [LARGE SCALE GENOMIC DNA]</scope>
    <source>
        <strain evidence="10 11">DSM 1361</strain>
    </source>
</reference>
<dbReference type="Gene3D" id="3.40.50.300">
    <property type="entry name" value="P-loop containing nucleotide triphosphate hydrolases"/>
    <property type="match status" value="1"/>
</dbReference>
<dbReference type="PANTHER" id="PTHR32071">
    <property type="entry name" value="TRANSCRIPTIONAL REGULATORY PROTEIN"/>
    <property type="match status" value="1"/>
</dbReference>
<protein>
    <submittedName>
        <fullName evidence="10">Regulatory protein, Fis family</fullName>
    </submittedName>
</protein>
<dbReference type="InterPro" id="IPR058031">
    <property type="entry name" value="AAA_lid_NorR"/>
</dbReference>
<evidence type="ECO:0000256" key="4">
    <source>
        <dbReference type="ARBA" id="ARBA00023125"/>
    </source>
</evidence>
<dbReference type="RefSeq" id="WP_177178530.1">
    <property type="nucleotide sequence ID" value="NZ_FOXF01000028.1"/>
</dbReference>
<feature type="compositionally biased region" description="Low complexity" evidence="7">
    <location>
        <begin position="465"/>
        <end position="484"/>
    </location>
</feature>
<evidence type="ECO:0000256" key="1">
    <source>
        <dbReference type="ARBA" id="ARBA00022741"/>
    </source>
</evidence>
<feature type="compositionally biased region" description="Basic and acidic residues" evidence="7">
    <location>
        <begin position="454"/>
        <end position="464"/>
    </location>
</feature>
<organism evidence="10 11">
    <name type="scientific">Ruminobacter amylophilus</name>
    <dbReference type="NCBI Taxonomy" id="867"/>
    <lineage>
        <taxon>Bacteria</taxon>
        <taxon>Pseudomonadati</taxon>
        <taxon>Pseudomonadota</taxon>
        <taxon>Gammaproteobacteria</taxon>
        <taxon>Aeromonadales</taxon>
        <taxon>Succinivibrionaceae</taxon>
        <taxon>Ruminobacter</taxon>
    </lineage>
</organism>
<dbReference type="GO" id="GO:0005524">
    <property type="term" value="F:ATP binding"/>
    <property type="evidence" value="ECO:0007669"/>
    <property type="project" value="UniProtKB-KW"/>
</dbReference>
<feature type="region of interest" description="Disordered" evidence="7">
    <location>
        <begin position="431"/>
        <end position="488"/>
    </location>
</feature>
<dbReference type="Pfam" id="PF00158">
    <property type="entry name" value="Sigma54_activat"/>
    <property type="match status" value="1"/>
</dbReference>
<dbReference type="Gene3D" id="3.40.50.2300">
    <property type="match status" value="1"/>
</dbReference>
<dbReference type="InterPro" id="IPR025943">
    <property type="entry name" value="Sigma_54_int_dom_ATP-bd_2"/>
</dbReference>
<evidence type="ECO:0000256" key="7">
    <source>
        <dbReference type="SAM" id="MobiDB-lite"/>
    </source>
</evidence>
<gene>
    <name evidence="10" type="ORF">SAMN02910344_01510</name>
</gene>
<evidence type="ECO:0000313" key="10">
    <source>
        <dbReference type="EMBL" id="SFP48616.1"/>
    </source>
</evidence>
<evidence type="ECO:0000259" key="9">
    <source>
        <dbReference type="PROSITE" id="PS50110"/>
    </source>
</evidence>
<dbReference type="SUPFAM" id="SSF52172">
    <property type="entry name" value="CheY-like"/>
    <property type="match status" value="1"/>
</dbReference>
<keyword evidence="11" id="KW-1185">Reference proteome</keyword>
<dbReference type="Gene3D" id="1.10.8.60">
    <property type="match status" value="1"/>
</dbReference>
<evidence type="ECO:0000256" key="6">
    <source>
        <dbReference type="PROSITE-ProRule" id="PRU00169"/>
    </source>
</evidence>
<dbReference type="PANTHER" id="PTHR32071:SF117">
    <property type="entry name" value="PTS-DEPENDENT DIHYDROXYACETONE KINASE OPERON REGULATORY PROTEIN-RELATED"/>
    <property type="match status" value="1"/>
</dbReference>
<name>A0A662ZJG7_9GAMM</name>
<dbReference type="Pfam" id="PF25601">
    <property type="entry name" value="AAA_lid_14"/>
    <property type="match status" value="1"/>
</dbReference>
<dbReference type="Gene3D" id="1.10.10.60">
    <property type="entry name" value="Homeodomain-like"/>
    <property type="match status" value="1"/>
</dbReference>
<dbReference type="InterPro" id="IPR011006">
    <property type="entry name" value="CheY-like_superfamily"/>
</dbReference>
<keyword evidence="2" id="KW-0067">ATP-binding</keyword>
<dbReference type="InterPro" id="IPR025944">
    <property type="entry name" value="Sigma_54_int_dom_CS"/>
</dbReference>
<dbReference type="SUPFAM" id="SSF46689">
    <property type="entry name" value="Homeodomain-like"/>
    <property type="match status" value="1"/>
</dbReference>
<dbReference type="SMART" id="SM00382">
    <property type="entry name" value="AAA"/>
    <property type="match status" value="1"/>
</dbReference>
<evidence type="ECO:0000256" key="3">
    <source>
        <dbReference type="ARBA" id="ARBA00023015"/>
    </source>
</evidence>
<dbReference type="Pfam" id="PF02954">
    <property type="entry name" value="HTH_8"/>
    <property type="match status" value="1"/>
</dbReference>
<dbReference type="InterPro" id="IPR009057">
    <property type="entry name" value="Homeodomain-like_sf"/>
</dbReference>
<dbReference type="PROSITE" id="PS50045">
    <property type="entry name" value="SIGMA54_INTERACT_4"/>
    <property type="match status" value="1"/>
</dbReference>
<dbReference type="EMBL" id="FOXF01000028">
    <property type="protein sequence ID" value="SFP48616.1"/>
    <property type="molecule type" value="Genomic_DNA"/>
</dbReference>
<dbReference type="GO" id="GO:0000160">
    <property type="term" value="P:phosphorelay signal transduction system"/>
    <property type="evidence" value="ECO:0007669"/>
    <property type="project" value="InterPro"/>
</dbReference>
<dbReference type="FunFam" id="3.40.50.300:FF:000006">
    <property type="entry name" value="DNA-binding transcriptional regulator NtrC"/>
    <property type="match status" value="1"/>
</dbReference>
<dbReference type="GO" id="GO:0043565">
    <property type="term" value="F:sequence-specific DNA binding"/>
    <property type="evidence" value="ECO:0007669"/>
    <property type="project" value="InterPro"/>
</dbReference>
<dbReference type="PROSITE" id="PS00676">
    <property type="entry name" value="SIGMA54_INTERACT_2"/>
    <property type="match status" value="1"/>
</dbReference>
<dbReference type="GO" id="GO:0006355">
    <property type="term" value="P:regulation of DNA-templated transcription"/>
    <property type="evidence" value="ECO:0007669"/>
    <property type="project" value="InterPro"/>
</dbReference>
<proteinExistence type="predicted"/>
<keyword evidence="3" id="KW-0805">Transcription regulation</keyword>
<sequence length="571" mass="63293">MTSFNVNQNELKTRVLVVEDSRPLNFFYNAVVKGLNTEVRSAYTGREAIELLDTFAPDIVLLDLNLPDIPGMEILSMLGQQYHQVITIVITADERANLPAEAMRLGAYDFLVKPVDSNRLRTTINNTIEKLELDAKVNGEPDSSIHLGNFIGASKVMRDIYDKLCRIRNSKASVFITGESGTGKEVTANTLHELNTERKGKFMAINCAAIPKEIMESTIFGHVKGAFTGAVADRTGAVAEADGGTLFLDEICEMDLELQSKLLRFLQSSKYRMVGSQKTLSVDVRVICATNRDPFNEVKLGNFREDLFYRLFVIPIHLPPLREREHDVLHIAMHFLKKYAELEHKDFLYISHEASEIMLKYPWPGNVRELQNVIHSTVVLFEGPVITGEMLPANILKAVEDIEKNPEHYQKYVGRNSRFLIDGSDAVMPPALGAPSVTAPQPVPAENMVPGSRAPEENRAEKSEPAGSAVAEASADADDSSSPGLTVSPAGMINLPVKEDEIQTLEDVKRIYTVAAINACNGSVALASKLLGINVTTLYRQMEKWKEDGFIEKCSVFMKPAKRGRRPSKQS</sequence>
<dbReference type="InterPro" id="IPR027417">
    <property type="entry name" value="P-loop_NTPase"/>
</dbReference>
<keyword evidence="5" id="KW-0804">Transcription</keyword>
<dbReference type="PROSITE" id="PS50110">
    <property type="entry name" value="RESPONSE_REGULATORY"/>
    <property type="match status" value="1"/>
</dbReference>
<dbReference type="CDD" id="cd00009">
    <property type="entry name" value="AAA"/>
    <property type="match status" value="1"/>
</dbReference>
<dbReference type="InterPro" id="IPR001789">
    <property type="entry name" value="Sig_transdc_resp-reg_receiver"/>
</dbReference>
<feature type="modified residue" description="4-aspartylphosphate" evidence="6">
    <location>
        <position position="63"/>
    </location>
</feature>
<feature type="domain" description="Response regulatory" evidence="9">
    <location>
        <begin position="14"/>
        <end position="128"/>
    </location>
</feature>